<feature type="signal peptide" evidence="4">
    <location>
        <begin position="1"/>
        <end position="25"/>
    </location>
</feature>
<dbReference type="GO" id="GO:0009507">
    <property type="term" value="C:chloroplast"/>
    <property type="evidence" value="ECO:0007669"/>
    <property type="project" value="UniProtKB-SubCell"/>
</dbReference>
<dbReference type="GO" id="GO:0015031">
    <property type="term" value="P:protein transport"/>
    <property type="evidence" value="ECO:0007669"/>
    <property type="project" value="InterPro"/>
</dbReference>
<proteinExistence type="predicted"/>
<feature type="chain" id="PRO_5030935670" evidence="4">
    <location>
        <begin position="26"/>
        <end position="343"/>
    </location>
</feature>
<keyword evidence="2" id="KW-0150">Chloroplast</keyword>
<comment type="subcellular location">
    <subcellularLocation>
        <location evidence="1">Plastid</location>
        <location evidence="1">Chloroplast</location>
    </subcellularLocation>
</comment>
<reference evidence="5" key="1">
    <citation type="submission" date="2021-01" db="EMBL/GenBank/DDBJ databases">
        <authorList>
            <person name="Corre E."/>
            <person name="Pelletier E."/>
            <person name="Niang G."/>
            <person name="Scheremetjew M."/>
            <person name="Finn R."/>
            <person name="Kale V."/>
            <person name="Holt S."/>
            <person name="Cochrane G."/>
            <person name="Meng A."/>
            <person name="Brown T."/>
            <person name="Cohen L."/>
        </authorList>
    </citation>
    <scope>NUCLEOTIDE SEQUENCE</scope>
    <source>
        <strain evidence="5">10249 10 AB</strain>
    </source>
</reference>
<gene>
    <name evidence="5" type="ORF">PAUS00366_LOCUS22268</name>
</gene>
<sequence length="343" mass="38373">MGVTKLSNPLVVLKYFILILPITEAWNIVRNQRTSQSFVWKQANDIKYKDPNEEDFIEPRNNDLSRRELLQKGMTTMAFSLVAAYTESARATTIPAEKARPEEKEGLMTASAVADLLHPVPTFTIVDAKGIPFTVVGEDAKVTGYFFTSYKEAKRILELAKKSADKSIAKAKADKEENIGINPWKSARISTVPLDYAITVVSKSMRTTGKGVYFKMAPADDDIDDALAVTGDSDLAEGKVPLFYYEDFKISVNEGKDKSPLYFRKDELEKEWRRLNPEKAPPKVNVTELLSLITELVRPGGIDDELRNLMFVSPKESESKRKECLKKGGGEPAFVVGKRIIVL</sequence>
<accession>A0A7S4ER89</accession>
<dbReference type="PANTHER" id="PTHR33926:SF4">
    <property type="entry name" value="PROTEIN TIC 22, CHLOROPLASTIC"/>
    <property type="match status" value="1"/>
</dbReference>
<name>A0A7S4ER89_9STRA</name>
<keyword evidence="4" id="KW-0732">Signal</keyword>
<protein>
    <submittedName>
        <fullName evidence="5">Uncharacterized protein</fullName>
    </submittedName>
</protein>
<evidence type="ECO:0000256" key="4">
    <source>
        <dbReference type="SAM" id="SignalP"/>
    </source>
</evidence>
<dbReference type="PANTHER" id="PTHR33926">
    <property type="entry name" value="PROTEIN TIC 22, CHLOROPLASTIC"/>
    <property type="match status" value="1"/>
</dbReference>
<dbReference type="Gene3D" id="3.40.1350.100">
    <property type="match status" value="2"/>
</dbReference>
<evidence type="ECO:0000256" key="3">
    <source>
        <dbReference type="ARBA" id="ARBA00022640"/>
    </source>
</evidence>
<keyword evidence="3" id="KW-0934">Plastid</keyword>
<dbReference type="EMBL" id="HBIX01034112">
    <property type="protein sequence ID" value="CAE0729483.1"/>
    <property type="molecule type" value="Transcribed_RNA"/>
</dbReference>
<dbReference type="AlphaFoldDB" id="A0A7S4ER89"/>
<evidence type="ECO:0000256" key="2">
    <source>
        <dbReference type="ARBA" id="ARBA00022528"/>
    </source>
</evidence>
<dbReference type="Pfam" id="PF04278">
    <property type="entry name" value="Tic22"/>
    <property type="match status" value="1"/>
</dbReference>
<evidence type="ECO:0000313" key="5">
    <source>
        <dbReference type="EMBL" id="CAE0729483.1"/>
    </source>
</evidence>
<organism evidence="5">
    <name type="scientific">Pseudo-nitzschia australis</name>
    <dbReference type="NCBI Taxonomy" id="44445"/>
    <lineage>
        <taxon>Eukaryota</taxon>
        <taxon>Sar</taxon>
        <taxon>Stramenopiles</taxon>
        <taxon>Ochrophyta</taxon>
        <taxon>Bacillariophyta</taxon>
        <taxon>Bacillariophyceae</taxon>
        <taxon>Bacillariophycidae</taxon>
        <taxon>Bacillariales</taxon>
        <taxon>Bacillariaceae</taxon>
        <taxon>Pseudo-nitzschia</taxon>
    </lineage>
</organism>
<dbReference type="InterPro" id="IPR007378">
    <property type="entry name" value="Tic22-like"/>
</dbReference>
<evidence type="ECO:0000256" key="1">
    <source>
        <dbReference type="ARBA" id="ARBA00004229"/>
    </source>
</evidence>